<protein>
    <submittedName>
        <fullName evidence="2">Zinc finger FYVE domain-containing protein 26</fullName>
    </submittedName>
</protein>
<comment type="caution">
    <text evidence="2">The sequence shown here is derived from an EMBL/GenBank/DDBJ whole genome shotgun (WGS) entry which is preliminary data.</text>
</comment>
<dbReference type="GO" id="GO:0030496">
    <property type="term" value="C:midbody"/>
    <property type="evidence" value="ECO:0007669"/>
    <property type="project" value="TreeGrafter"/>
</dbReference>
<keyword evidence="3" id="KW-1185">Reference proteome</keyword>
<evidence type="ECO:0000313" key="2">
    <source>
        <dbReference type="EMBL" id="GIY98912.1"/>
    </source>
</evidence>
<dbReference type="GO" id="GO:0005813">
    <property type="term" value="C:centrosome"/>
    <property type="evidence" value="ECO:0007669"/>
    <property type="project" value="TreeGrafter"/>
</dbReference>
<dbReference type="InterPro" id="IPR028730">
    <property type="entry name" value="ZFYVE26"/>
</dbReference>
<dbReference type="EMBL" id="BPLR01000986">
    <property type="protein sequence ID" value="GIY98912.1"/>
    <property type="molecule type" value="Genomic_DNA"/>
</dbReference>
<dbReference type="GO" id="GO:0032266">
    <property type="term" value="F:phosphatidylinositol-3-phosphate binding"/>
    <property type="evidence" value="ECO:0007669"/>
    <property type="project" value="InterPro"/>
</dbReference>
<gene>
    <name evidence="2" type="primary">ZFYVE26</name>
    <name evidence="2" type="ORF">CEXT_600801</name>
</gene>
<dbReference type="GO" id="GO:0005765">
    <property type="term" value="C:lysosomal membrane"/>
    <property type="evidence" value="ECO:0007669"/>
    <property type="project" value="TreeGrafter"/>
</dbReference>
<dbReference type="GO" id="GO:0032465">
    <property type="term" value="P:regulation of cytokinesis"/>
    <property type="evidence" value="ECO:0007669"/>
    <property type="project" value="TreeGrafter"/>
</dbReference>
<evidence type="ECO:0000259" key="1">
    <source>
        <dbReference type="Pfam" id="PF04784"/>
    </source>
</evidence>
<sequence length="973" mass="111528">MKRKLLRRPSEYVTDGNSLLSSIQAIEEAAATGLQSSEIHLIIHKELSSLQVSELVDITNGRWLCKTWAVPQEKPKALDAKVLSKKKMPLIRGVFRTIRESCGIAKKKIILQSGVTPEKIEKFAIRMKVDLVHVLAQACLPHVPLLDRSASSDKLMQSHCLVNDDGFPTLMLNKNKREWPCPRHPDVVAKELLRDLISVMQDTTMANDSCGIFTVEDFYSLAQHSELSTWMEECSELVYVDLDLLNSREEKLAFFVNVTNIAWLHAILLEVISWLSQDKENPFSSDYSGLSHSVFLSKSHFQLISPNTLERLTMQKVLGYSIGQLGPISLFDLRYQMLHAQLPIPKHLQEPPFYHLLGDHKPQWEKYIPPIEPRILFVLIEGLLYSPKLQAMYSDSVNDQLEEAMKDYLDFAINIDLEKEKISLPKLLEWYAADFSIDDENDLDQAPSTKGFLICYPLLENIDTSGKKQLPFQLEFKPPLISYGIMLGYSNSEFLPVSYNAEKITPILEMQPFVLTYLKEKCPILNDLYEIFRNRNTSDISLENLCIETSAEQLFATEEAYVKVPVTHLLIYYKNMLVPTDDEYSWFSSALSSLPSKAFLSQQIETCISMNEWQRSLLFVDMYLEHFDKDGTYILLRKLILAHLASMDRSKSSMDPSNYAMCIRDPVHRANTVLQNANKWEDNSAVQALKFCLSDSRLTDYLDIRKSLKTKLKEIFDASEIFCDTDAKDCVYVFNNWQEVADCSVWDQSRILDFIKSSEKYELAVEWSELHIINTEQKMLALSMSIIWYLTQDPPQEQAVFEILNSLDDPSDCITLCDMVLSDLSNVEAKLCLVQYLVNNNISPEKHHHYFNMSLGLKMLCALRSPHREYYSDLIAHPYLLLEQMLMNVELKDAELALKAIYEDLKCQTDIIPVLTLSSVNQLVEDYASKALEVHFLDALLDVSSSSTLVLSTEETLMCDEAFYIAFTCAYKR</sequence>
<dbReference type="Pfam" id="PF04784">
    <property type="entry name" value="DUF547"/>
    <property type="match status" value="1"/>
</dbReference>
<dbReference type="PANTHER" id="PTHR46591:SF1">
    <property type="entry name" value="ZINC FINGER FYVE DOMAIN-CONTAINING PROTEIN 26"/>
    <property type="match status" value="1"/>
</dbReference>
<reference evidence="2 3" key="1">
    <citation type="submission" date="2021-06" db="EMBL/GenBank/DDBJ databases">
        <title>Caerostris extrusa draft genome.</title>
        <authorList>
            <person name="Kono N."/>
            <person name="Arakawa K."/>
        </authorList>
    </citation>
    <scope>NUCLEOTIDE SEQUENCE [LARGE SCALE GENOMIC DNA]</scope>
</reference>
<organism evidence="2 3">
    <name type="scientific">Caerostris extrusa</name>
    <name type="common">Bark spider</name>
    <name type="synonym">Caerostris bankana</name>
    <dbReference type="NCBI Taxonomy" id="172846"/>
    <lineage>
        <taxon>Eukaryota</taxon>
        <taxon>Metazoa</taxon>
        <taxon>Ecdysozoa</taxon>
        <taxon>Arthropoda</taxon>
        <taxon>Chelicerata</taxon>
        <taxon>Arachnida</taxon>
        <taxon>Araneae</taxon>
        <taxon>Araneomorphae</taxon>
        <taxon>Entelegynae</taxon>
        <taxon>Araneoidea</taxon>
        <taxon>Araneidae</taxon>
        <taxon>Caerostris</taxon>
    </lineage>
</organism>
<evidence type="ECO:0000313" key="3">
    <source>
        <dbReference type="Proteomes" id="UP001054945"/>
    </source>
</evidence>
<accession>A0AAV4XVZ0</accession>
<name>A0AAV4XVZ0_CAEEX</name>
<dbReference type="GO" id="GO:0000724">
    <property type="term" value="P:double-strand break repair via homologous recombination"/>
    <property type="evidence" value="ECO:0007669"/>
    <property type="project" value="InterPro"/>
</dbReference>
<dbReference type="PANTHER" id="PTHR46591">
    <property type="entry name" value="ZINC FINGER FYVE DOMAIN-CONTAINING PROTEIN 26"/>
    <property type="match status" value="1"/>
</dbReference>
<proteinExistence type="predicted"/>
<dbReference type="InterPro" id="IPR006869">
    <property type="entry name" value="DUF547"/>
</dbReference>
<dbReference type="GO" id="GO:0000281">
    <property type="term" value="P:mitotic cytokinesis"/>
    <property type="evidence" value="ECO:0007669"/>
    <property type="project" value="InterPro"/>
</dbReference>
<dbReference type="Proteomes" id="UP001054945">
    <property type="component" value="Unassembled WGS sequence"/>
</dbReference>
<dbReference type="AlphaFoldDB" id="A0AAV4XVZ0"/>
<feature type="domain" description="DUF547" evidence="1">
    <location>
        <begin position="247"/>
        <end position="409"/>
    </location>
</feature>